<dbReference type="AlphaFoldDB" id="A0A8F9TTY6"/>
<proteinExistence type="inferred from homology"/>
<dbReference type="InterPro" id="IPR010131">
    <property type="entry name" value="MdtP/NodT-like"/>
</dbReference>
<sequence length="448" mass="47462">MRPALLSAASALAALLTLSGCQTTAPAYAQHAQQQLDAAAQQYRPSGQKPALPVLTAQSSANDYLRFALLNHPQVEAAYANWRATVSQIGPAHSLLDPKLTLEADIAQSLMTLMPGVMFDVMSSGKRAAQGRAAAASAEVAHRQFLATVQVVARRLREAWIELAYAHAAHALHGAAAASVEETIAFAHTGFATGRDAGALSAQYALQDELAEHHAHHAMLGDRLAAARIGFKAALGLLPDATDPPWPAFPLTVEPLPTDSALWQRILTRNPDLAIARALIDQSVAAVAVAEKAGTPDFTVGAMVDVKANPLMVRPAVSLTLPVWRQRLADQIASAQAQHQGAAAQLNAAQLDLAAQFARDLFAVHRADRLLAYVDHTALPNTARFITAADADYQTGRGAPTAISAAHTRQVLLQLERLELLRARADAVTELLYLTADAAPSSFASSHP</sequence>
<evidence type="ECO:0000313" key="3">
    <source>
        <dbReference type="EMBL" id="QYM78238.1"/>
    </source>
</evidence>
<dbReference type="Pfam" id="PF02321">
    <property type="entry name" value="OEP"/>
    <property type="match status" value="1"/>
</dbReference>
<dbReference type="RefSeq" id="WP_220161342.1">
    <property type="nucleotide sequence ID" value="NZ_CP080507.1"/>
</dbReference>
<evidence type="ECO:0000256" key="1">
    <source>
        <dbReference type="ARBA" id="ARBA00007613"/>
    </source>
</evidence>
<dbReference type="InterPro" id="IPR003423">
    <property type="entry name" value="OMP_efflux"/>
</dbReference>
<evidence type="ECO:0000256" key="2">
    <source>
        <dbReference type="SAM" id="SignalP"/>
    </source>
</evidence>
<dbReference type="PANTHER" id="PTHR30203">
    <property type="entry name" value="OUTER MEMBRANE CATION EFFLUX PROTEIN"/>
    <property type="match status" value="1"/>
</dbReference>
<feature type="chain" id="PRO_5034541542" evidence="2">
    <location>
        <begin position="30"/>
        <end position="448"/>
    </location>
</feature>
<feature type="signal peptide" evidence="2">
    <location>
        <begin position="1"/>
        <end position="29"/>
    </location>
</feature>
<dbReference type="GO" id="GO:0015562">
    <property type="term" value="F:efflux transmembrane transporter activity"/>
    <property type="evidence" value="ECO:0007669"/>
    <property type="project" value="InterPro"/>
</dbReference>
<protein>
    <submittedName>
        <fullName evidence="3">TolC family protein</fullName>
    </submittedName>
</protein>
<dbReference type="EMBL" id="CP080507">
    <property type="protein sequence ID" value="QYM78238.1"/>
    <property type="molecule type" value="Genomic_DNA"/>
</dbReference>
<reference evidence="3" key="1">
    <citation type="submission" date="2021-08" db="EMBL/GenBank/DDBJ databases">
        <title>Genome of a novel bacterium of the phylum Verrucomicrobia, Oleiharenicola sp. KSB-15.</title>
        <authorList>
            <person name="Chung J.-H."/>
            <person name="Ahn J.-H."/>
            <person name="Yoon Y."/>
            <person name="Kim D.-Y."/>
            <person name="An S.-H."/>
            <person name="Park I."/>
            <person name="Yeon J."/>
        </authorList>
    </citation>
    <scope>NUCLEOTIDE SEQUENCE</scope>
    <source>
        <strain evidence="3">KSB-15</strain>
    </source>
</reference>
<comment type="similarity">
    <text evidence="1">Belongs to the outer membrane factor (OMF) (TC 1.B.17) family.</text>
</comment>
<dbReference type="PANTHER" id="PTHR30203:SF23">
    <property type="entry name" value="OUTER MEMBRANE EFFLUX PROTEIN"/>
    <property type="match status" value="1"/>
</dbReference>
<keyword evidence="2" id="KW-0732">Signal</keyword>
<dbReference type="Gene3D" id="1.20.1600.10">
    <property type="entry name" value="Outer membrane efflux proteins (OEP)"/>
    <property type="match status" value="1"/>
</dbReference>
<dbReference type="Proteomes" id="UP000825051">
    <property type="component" value="Chromosome"/>
</dbReference>
<accession>A0A8F9TTY6</accession>
<keyword evidence="4" id="KW-1185">Reference proteome</keyword>
<dbReference type="SUPFAM" id="SSF56954">
    <property type="entry name" value="Outer membrane efflux proteins (OEP)"/>
    <property type="match status" value="1"/>
</dbReference>
<dbReference type="PROSITE" id="PS51257">
    <property type="entry name" value="PROKAR_LIPOPROTEIN"/>
    <property type="match status" value="1"/>
</dbReference>
<evidence type="ECO:0000313" key="4">
    <source>
        <dbReference type="Proteomes" id="UP000825051"/>
    </source>
</evidence>
<organism evidence="3 4">
    <name type="scientific">Horticoccus luteus</name>
    <dbReference type="NCBI Taxonomy" id="2862869"/>
    <lineage>
        <taxon>Bacteria</taxon>
        <taxon>Pseudomonadati</taxon>
        <taxon>Verrucomicrobiota</taxon>
        <taxon>Opitutia</taxon>
        <taxon>Opitutales</taxon>
        <taxon>Opitutaceae</taxon>
        <taxon>Horticoccus</taxon>
    </lineage>
</organism>
<dbReference type="KEGG" id="ole:K0B96_13125"/>
<gene>
    <name evidence="3" type="ORF">K0B96_13125</name>
</gene>
<name>A0A8F9TTY6_9BACT</name>